<dbReference type="Pfam" id="PF00011">
    <property type="entry name" value="HSP20"/>
    <property type="match status" value="1"/>
</dbReference>
<feature type="domain" description="SHSP" evidence="3">
    <location>
        <begin position="41"/>
        <end position="154"/>
    </location>
</feature>
<comment type="caution">
    <text evidence="4">The sequence shown here is derived from an EMBL/GenBank/DDBJ whole genome shotgun (WGS) entry which is preliminary data.</text>
</comment>
<evidence type="ECO:0000256" key="2">
    <source>
        <dbReference type="RuleBase" id="RU003616"/>
    </source>
</evidence>
<accession>A0A1F6MVR6</accession>
<dbReference type="InterPro" id="IPR031107">
    <property type="entry name" value="Small_HSP"/>
</dbReference>
<protein>
    <recommendedName>
        <fullName evidence="3">SHSP domain-containing protein</fullName>
    </recommendedName>
</protein>
<sequence length="154" mass="17387">MNTGQKIYSNPVFEMILKTAGENAMASARPSDFLLPENWHEEHQDGQLSVDVAQTEREIIIVSTMAGAATDKIEVYLHNDLLTIRGQRVSPLAEAGDADYFHQECFWGKFSRTIVLPVDVKPDSARAEYRNGVLIIRLLKQRVDTKIPVMIEDE</sequence>
<dbReference type="STRING" id="1798692.A3G00_03190"/>
<gene>
    <name evidence="4" type="ORF">A3G00_03190</name>
</gene>
<dbReference type="InterPro" id="IPR002068">
    <property type="entry name" value="A-crystallin/Hsp20_dom"/>
</dbReference>
<name>A0A1F6MVR6_9BACT</name>
<dbReference type="InterPro" id="IPR008978">
    <property type="entry name" value="HSP20-like_chaperone"/>
</dbReference>
<evidence type="ECO:0000313" key="5">
    <source>
        <dbReference type="Proteomes" id="UP000178347"/>
    </source>
</evidence>
<evidence type="ECO:0000256" key="1">
    <source>
        <dbReference type="PROSITE-ProRule" id="PRU00285"/>
    </source>
</evidence>
<dbReference type="EMBL" id="MFQN01000003">
    <property type="protein sequence ID" value="OGH75722.1"/>
    <property type="molecule type" value="Genomic_DNA"/>
</dbReference>
<dbReference type="Gene3D" id="2.60.40.790">
    <property type="match status" value="1"/>
</dbReference>
<dbReference type="SUPFAM" id="SSF49764">
    <property type="entry name" value="HSP20-like chaperones"/>
    <property type="match status" value="1"/>
</dbReference>
<evidence type="ECO:0000313" key="4">
    <source>
        <dbReference type="EMBL" id="OGH75722.1"/>
    </source>
</evidence>
<organism evidence="4 5">
    <name type="scientific">Candidatus Magasanikbacteria bacterium RIFCSPLOWO2_12_FULL_43_12</name>
    <dbReference type="NCBI Taxonomy" id="1798692"/>
    <lineage>
        <taxon>Bacteria</taxon>
        <taxon>Candidatus Magasanikiibacteriota</taxon>
    </lineage>
</organism>
<proteinExistence type="inferred from homology"/>
<dbReference type="AlphaFoldDB" id="A0A1F6MVR6"/>
<dbReference type="PROSITE" id="PS01031">
    <property type="entry name" value="SHSP"/>
    <property type="match status" value="1"/>
</dbReference>
<reference evidence="4 5" key="1">
    <citation type="journal article" date="2016" name="Nat. Commun.">
        <title>Thousands of microbial genomes shed light on interconnected biogeochemical processes in an aquifer system.</title>
        <authorList>
            <person name="Anantharaman K."/>
            <person name="Brown C.T."/>
            <person name="Hug L.A."/>
            <person name="Sharon I."/>
            <person name="Castelle C.J."/>
            <person name="Probst A.J."/>
            <person name="Thomas B.C."/>
            <person name="Singh A."/>
            <person name="Wilkins M.J."/>
            <person name="Karaoz U."/>
            <person name="Brodie E.L."/>
            <person name="Williams K.H."/>
            <person name="Hubbard S.S."/>
            <person name="Banfield J.F."/>
        </authorList>
    </citation>
    <scope>NUCLEOTIDE SEQUENCE [LARGE SCALE GENOMIC DNA]</scope>
</reference>
<dbReference type="PANTHER" id="PTHR11527">
    <property type="entry name" value="HEAT-SHOCK PROTEIN 20 FAMILY MEMBER"/>
    <property type="match status" value="1"/>
</dbReference>
<evidence type="ECO:0000259" key="3">
    <source>
        <dbReference type="PROSITE" id="PS01031"/>
    </source>
</evidence>
<dbReference type="CDD" id="cd06464">
    <property type="entry name" value="ACD_sHsps-like"/>
    <property type="match status" value="1"/>
</dbReference>
<comment type="similarity">
    <text evidence="1 2">Belongs to the small heat shock protein (HSP20) family.</text>
</comment>
<dbReference type="Proteomes" id="UP000178347">
    <property type="component" value="Unassembled WGS sequence"/>
</dbReference>